<evidence type="ECO:0000256" key="11">
    <source>
        <dbReference type="SAM" id="Phobius"/>
    </source>
</evidence>
<evidence type="ECO:0000256" key="6">
    <source>
        <dbReference type="ARBA" id="ARBA00022692"/>
    </source>
</evidence>
<dbReference type="InterPro" id="IPR003660">
    <property type="entry name" value="HAMP_dom"/>
</dbReference>
<dbReference type="Gene3D" id="6.10.340.10">
    <property type="match status" value="1"/>
</dbReference>
<dbReference type="Gene3D" id="1.10.287.130">
    <property type="match status" value="1"/>
</dbReference>
<dbReference type="FunFam" id="3.30.565.10:FF:000006">
    <property type="entry name" value="Sensor histidine kinase WalK"/>
    <property type="match status" value="1"/>
</dbReference>
<dbReference type="SUPFAM" id="SSF158472">
    <property type="entry name" value="HAMP domain-like"/>
    <property type="match status" value="1"/>
</dbReference>
<evidence type="ECO:0000256" key="4">
    <source>
        <dbReference type="ARBA" id="ARBA00022553"/>
    </source>
</evidence>
<dbReference type="InterPro" id="IPR005467">
    <property type="entry name" value="His_kinase_dom"/>
</dbReference>
<dbReference type="PROSITE" id="PS50885">
    <property type="entry name" value="HAMP"/>
    <property type="match status" value="1"/>
</dbReference>
<evidence type="ECO:0000259" key="12">
    <source>
        <dbReference type="PROSITE" id="PS50109"/>
    </source>
</evidence>
<dbReference type="PANTHER" id="PTHR45436">
    <property type="entry name" value="SENSOR HISTIDINE KINASE YKOH"/>
    <property type="match status" value="1"/>
</dbReference>
<evidence type="ECO:0000313" key="15">
    <source>
        <dbReference type="Proteomes" id="UP000075670"/>
    </source>
</evidence>
<dbReference type="InterPro" id="IPR004358">
    <property type="entry name" value="Sig_transdc_His_kin-like_C"/>
</dbReference>
<dbReference type="AlphaFoldDB" id="A0A151AU71"/>
<evidence type="ECO:0000256" key="3">
    <source>
        <dbReference type="ARBA" id="ARBA00012438"/>
    </source>
</evidence>
<comment type="catalytic activity">
    <reaction evidence="1">
        <text>ATP + protein L-histidine = ADP + protein N-phospho-L-histidine.</text>
        <dbReference type="EC" id="2.7.13.3"/>
    </reaction>
</comment>
<dbReference type="GO" id="GO:0000155">
    <property type="term" value="F:phosphorelay sensor kinase activity"/>
    <property type="evidence" value="ECO:0007669"/>
    <property type="project" value="InterPro"/>
</dbReference>
<name>A0A151AU71_9FIRM</name>
<keyword evidence="5 14" id="KW-0808">Transferase</keyword>
<feature type="transmembrane region" description="Helical" evidence="11">
    <location>
        <begin position="164"/>
        <end position="184"/>
    </location>
</feature>
<dbReference type="Pfam" id="PF00672">
    <property type="entry name" value="HAMP"/>
    <property type="match status" value="1"/>
</dbReference>
<evidence type="ECO:0000256" key="1">
    <source>
        <dbReference type="ARBA" id="ARBA00000085"/>
    </source>
</evidence>
<evidence type="ECO:0000256" key="9">
    <source>
        <dbReference type="ARBA" id="ARBA00023012"/>
    </source>
</evidence>
<dbReference type="Pfam" id="PF00512">
    <property type="entry name" value="HisKA"/>
    <property type="match status" value="1"/>
</dbReference>
<proteinExistence type="predicted"/>
<dbReference type="CDD" id="cd00075">
    <property type="entry name" value="HATPase"/>
    <property type="match status" value="1"/>
</dbReference>
<dbReference type="EMBL" id="LTBC01000015">
    <property type="protein sequence ID" value="KYH31122.1"/>
    <property type="molecule type" value="Genomic_DNA"/>
</dbReference>
<dbReference type="Gene3D" id="3.30.565.10">
    <property type="entry name" value="Histidine kinase-like ATPase, C-terminal domain"/>
    <property type="match status" value="1"/>
</dbReference>
<protein>
    <recommendedName>
        <fullName evidence="3">histidine kinase</fullName>
        <ecNumber evidence="3">2.7.13.3</ecNumber>
    </recommendedName>
</protein>
<dbReference type="SMART" id="SM00388">
    <property type="entry name" value="HisKA"/>
    <property type="match status" value="1"/>
</dbReference>
<comment type="subcellular location">
    <subcellularLocation>
        <location evidence="2">Membrane</location>
    </subcellularLocation>
</comment>
<dbReference type="EC" id="2.7.13.3" evidence="3"/>
<keyword evidence="8 11" id="KW-1133">Transmembrane helix</keyword>
<evidence type="ECO:0000256" key="2">
    <source>
        <dbReference type="ARBA" id="ARBA00004370"/>
    </source>
</evidence>
<evidence type="ECO:0000256" key="7">
    <source>
        <dbReference type="ARBA" id="ARBA00022777"/>
    </source>
</evidence>
<keyword evidence="15" id="KW-1185">Reference proteome</keyword>
<accession>A0A151AU71</accession>
<dbReference type="SUPFAM" id="SSF47384">
    <property type="entry name" value="Homodimeric domain of signal transducing histidine kinase"/>
    <property type="match status" value="1"/>
</dbReference>
<dbReference type="PRINTS" id="PR00344">
    <property type="entry name" value="BCTRLSENSOR"/>
</dbReference>
<evidence type="ECO:0000256" key="5">
    <source>
        <dbReference type="ARBA" id="ARBA00022679"/>
    </source>
</evidence>
<dbReference type="SMART" id="SM00387">
    <property type="entry name" value="HATPase_c"/>
    <property type="match status" value="1"/>
</dbReference>
<keyword evidence="6 11" id="KW-0812">Transmembrane</keyword>
<dbReference type="Proteomes" id="UP000075670">
    <property type="component" value="Unassembled WGS sequence"/>
</dbReference>
<feature type="domain" description="Histidine kinase" evidence="12">
    <location>
        <begin position="254"/>
        <end position="468"/>
    </location>
</feature>
<dbReference type="Pfam" id="PF02518">
    <property type="entry name" value="HATPase_c"/>
    <property type="match status" value="1"/>
</dbReference>
<evidence type="ECO:0000313" key="14">
    <source>
        <dbReference type="EMBL" id="KYH31122.1"/>
    </source>
</evidence>
<dbReference type="CDD" id="cd06225">
    <property type="entry name" value="HAMP"/>
    <property type="match status" value="1"/>
</dbReference>
<evidence type="ECO:0000259" key="13">
    <source>
        <dbReference type="PROSITE" id="PS50885"/>
    </source>
</evidence>
<reference evidence="14 15" key="1">
    <citation type="submission" date="2016-02" db="EMBL/GenBank/DDBJ databases">
        <title>Genome sequence of Moorella mulderi DSM 14980.</title>
        <authorList>
            <person name="Poehlein A."/>
            <person name="Daniel R."/>
        </authorList>
    </citation>
    <scope>NUCLEOTIDE SEQUENCE [LARGE SCALE GENOMIC DNA]</scope>
    <source>
        <strain evidence="14 15">DSM 14980</strain>
    </source>
</reference>
<comment type="caution">
    <text evidence="14">The sequence shown here is derived from an EMBL/GenBank/DDBJ whole genome shotgun (WGS) entry which is preliminary data.</text>
</comment>
<sequence>MTLRWRLTLLVTVILTLTFLVLGGLVYLFMGRYLTSAVDRSLAFRAQEVVSSIKVESNFLRQQRITLPDVNVFAAPDIFLQIVDSEGFVVTRSYNLGRQTLPVGPQTLIQARQGIAFFTTEAIDNYSLRVYNVPLLLRGQPVGLLQVATILSTVEKTLGNLRRVLIFLGLVAVLMATILGYILARAALRPIERLTQVAAQIGEGRDLAQRVPYHGPMDEIGRLAATFNAMLGRLQRAYTRLEEAYSAQRRFVADASHELRTPLTTIRGNVDLLRKMKGADMATQEEALADIASEAERMSRLVNDLLTLARADAGQEIKREPLEIAGLLQEVARQAPLLGEAYFTATGLENLAGRQIMGNRDYLKQLLFILLDNAFKYTPAGGEIELAASVKPEGLVIEVKDTGPGIAPADLEHIFERFYRADTTRSSGGTGLGLAIARWIVEQHQGQINVDSRLGEGTTFRVILPLLRSA</sequence>
<keyword evidence="7 14" id="KW-0418">Kinase</keyword>
<keyword evidence="4" id="KW-0597">Phosphoprotein</keyword>
<gene>
    <name evidence="14" type="primary">tcrY_2</name>
    <name evidence="14" type="ORF">MOMUL_26540</name>
</gene>
<feature type="transmembrane region" description="Helical" evidence="11">
    <location>
        <begin position="7"/>
        <end position="30"/>
    </location>
</feature>
<organism evidence="14 15">
    <name type="scientific">Moorella mulderi DSM 14980</name>
    <dbReference type="NCBI Taxonomy" id="1122241"/>
    <lineage>
        <taxon>Bacteria</taxon>
        <taxon>Bacillati</taxon>
        <taxon>Bacillota</taxon>
        <taxon>Clostridia</taxon>
        <taxon>Neomoorellales</taxon>
        <taxon>Neomoorellaceae</taxon>
        <taxon>Neomoorella</taxon>
    </lineage>
</organism>
<evidence type="ECO:0000256" key="10">
    <source>
        <dbReference type="ARBA" id="ARBA00023136"/>
    </source>
</evidence>
<dbReference type="FunFam" id="1.10.287.130:FF:000001">
    <property type="entry name" value="Two-component sensor histidine kinase"/>
    <property type="match status" value="1"/>
</dbReference>
<dbReference type="PROSITE" id="PS50109">
    <property type="entry name" value="HIS_KIN"/>
    <property type="match status" value="1"/>
</dbReference>
<dbReference type="InterPro" id="IPR036890">
    <property type="entry name" value="HATPase_C_sf"/>
</dbReference>
<feature type="domain" description="HAMP" evidence="13">
    <location>
        <begin position="185"/>
        <end position="239"/>
    </location>
</feature>
<dbReference type="SUPFAM" id="SSF55874">
    <property type="entry name" value="ATPase domain of HSP90 chaperone/DNA topoisomerase II/histidine kinase"/>
    <property type="match status" value="1"/>
</dbReference>
<dbReference type="GO" id="GO:0005886">
    <property type="term" value="C:plasma membrane"/>
    <property type="evidence" value="ECO:0007669"/>
    <property type="project" value="TreeGrafter"/>
</dbReference>
<keyword evidence="9" id="KW-0902">Two-component regulatory system</keyword>
<evidence type="ECO:0000256" key="8">
    <source>
        <dbReference type="ARBA" id="ARBA00022989"/>
    </source>
</evidence>
<dbReference type="PANTHER" id="PTHR45436:SF5">
    <property type="entry name" value="SENSOR HISTIDINE KINASE TRCS"/>
    <property type="match status" value="1"/>
</dbReference>
<dbReference type="CDD" id="cd00082">
    <property type="entry name" value="HisKA"/>
    <property type="match status" value="1"/>
</dbReference>
<dbReference type="InterPro" id="IPR036097">
    <property type="entry name" value="HisK_dim/P_sf"/>
</dbReference>
<keyword evidence="10 11" id="KW-0472">Membrane</keyword>
<dbReference type="RefSeq" id="WP_062285459.1">
    <property type="nucleotide sequence ID" value="NZ_LTBC01000015.1"/>
</dbReference>
<dbReference type="InterPro" id="IPR003661">
    <property type="entry name" value="HisK_dim/P_dom"/>
</dbReference>
<dbReference type="InterPro" id="IPR050428">
    <property type="entry name" value="TCS_sensor_his_kinase"/>
</dbReference>
<dbReference type="InterPro" id="IPR003594">
    <property type="entry name" value="HATPase_dom"/>
</dbReference>
<dbReference type="OrthoDB" id="9796330at2"/>
<dbReference type="PATRIC" id="fig|1122241.3.peg.2819"/>
<dbReference type="SMART" id="SM00304">
    <property type="entry name" value="HAMP"/>
    <property type="match status" value="1"/>
</dbReference>